<dbReference type="PANTHER" id="PTHR22901:SF0">
    <property type="entry name" value="SIALATE O-ACETYLESTERASE"/>
    <property type="match status" value="1"/>
</dbReference>
<evidence type="ECO:0000256" key="2">
    <source>
        <dbReference type="SAM" id="SignalP"/>
    </source>
</evidence>
<dbReference type="GO" id="GO:0001681">
    <property type="term" value="F:sialate O-acetylesterase activity"/>
    <property type="evidence" value="ECO:0007669"/>
    <property type="project" value="InterPro"/>
</dbReference>
<name>A0A8J7P6P1_9BACT</name>
<gene>
    <name evidence="4" type="ORF">J0M35_03250</name>
</gene>
<dbReference type="AlphaFoldDB" id="A0A8J7P6P1"/>
<dbReference type="GO" id="GO:0005975">
    <property type="term" value="P:carbohydrate metabolic process"/>
    <property type="evidence" value="ECO:0007669"/>
    <property type="project" value="TreeGrafter"/>
</dbReference>
<feature type="domain" description="Sialate O-acetylesterase" evidence="3">
    <location>
        <begin position="270"/>
        <end position="403"/>
    </location>
</feature>
<evidence type="ECO:0000313" key="5">
    <source>
        <dbReference type="Proteomes" id="UP000664277"/>
    </source>
</evidence>
<evidence type="ECO:0000313" key="4">
    <source>
        <dbReference type="EMBL" id="MBN8659354.1"/>
    </source>
</evidence>
<dbReference type="Proteomes" id="UP000664277">
    <property type="component" value="Unassembled WGS sequence"/>
</dbReference>
<dbReference type="Pfam" id="PF03629">
    <property type="entry name" value="SASA"/>
    <property type="match status" value="1"/>
</dbReference>
<keyword evidence="2" id="KW-0732">Signal</keyword>
<evidence type="ECO:0000256" key="1">
    <source>
        <dbReference type="ARBA" id="ARBA00022801"/>
    </source>
</evidence>
<feature type="signal peptide" evidence="2">
    <location>
        <begin position="1"/>
        <end position="28"/>
    </location>
</feature>
<sequence>MTINRKRALLSILPALALLFFCQSSAQAKVTLARIFSDGAVFQKDKPINVWGEALPGEVVTVDMAIGRAQTVVDKSGKFLVTLPAMSFTEPLEMTITGQNKIVLKNIRLGQVFLVAGDGIMHASLQEEAALEKKYGSGELAEGNIEMPDGIRLYRQPIALSRNPDTIGNTGDERTGTKGWVNINKNQGEALKASAIGMILARELKRNLKEPIGIIQVTLPDTPLRSWISAQSLDSVPEARSIAQKNMLDEDIYKRDWQEYINRTELEKLPSKNLSQMTSAVANGMLAPITPYGLKAVIFAQGESDLAAPLQYKTLFPVFIKDLRRTFAQEQLPLYYVQLGAQPTETAEKENASQSASIRHTQFKARIAPKSYLIVSSDICHEDEKSGSIYMSAEDLSKRIANTALATLFKQAKAYLYPIVEYIEVEGNAVKVVFKNAGRGLMAKGKPPVKGFALAGHDHQFFEAEAKIEGNTVFLESKYVRQPKFVRYGWGNNPKLTLFSLDGLPAMPYTNDR</sequence>
<dbReference type="EMBL" id="JAFLCK010000003">
    <property type="protein sequence ID" value="MBN8659354.1"/>
    <property type="molecule type" value="Genomic_DNA"/>
</dbReference>
<evidence type="ECO:0000259" key="3">
    <source>
        <dbReference type="Pfam" id="PF03629"/>
    </source>
</evidence>
<dbReference type="InterPro" id="IPR039329">
    <property type="entry name" value="SIAE"/>
</dbReference>
<dbReference type="InterPro" id="IPR005181">
    <property type="entry name" value="SASA"/>
</dbReference>
<dbReference type="Gene3D" id="3.40.50.1110">
    <property type="entry name" value="SGNH hydrolase"/>
    <property type="match status" value="1"/>
</dbReference>
<dbReference type="InterPro" id="IPR036514">
    <property type="entry name" value="SGNH_hydro_sf"/>
</dbReference>
<keyword evidence="1" id="KW-0378">Hydrolase</keyword>
<comment type="caution">
    <text evidence="4">The sequence shown here is derived from an EMBL/GenBank/DDBJ whole genome shotgun (WGS) entry which is preliminary data.</text>
</comment>
<organism evidence="4 5">
    <name type="scientific">Candidatus Obscuribacter phosphatis</name>
    <dbReference type="NCBI Taxonomy" id="1906157"/>
    <lineage>
        <taxon>Bacteria</taxon>
        <taxon>Bacillati</taxon>
        <taxon>Candidatus Melainabacteria</taxon>
        <taxon>Candidatus Obscuribacterales</taxon>
        <taxon>Candidatus Obscuribacteraceae</taxon>
        <taxon>Candidatus Obscuribacter</taxon>
    </lineage>
</organism>
<reference evidence="4" key="1">
    <citation type="submission" date="2021-02" db="EMBL/GenBank/DDBJ databases">
        <title>Genome-Resolved Metagenomics of a Microbial Community Performing Photosynthetic Biological Nutrient Removal.</title>
        <authorList>
            <person name="Mcdaniel E.A."/>
        </authorList>
    </citation>
    <scope>NUCLEOTIDE SEQUENCE</scope>
    <source>
        <strain evidence="4">UWPOB_OBS1</strain>
    </source>
</reference>
<accession>A0A8J7P6P1</accession>
<feature type="chain" id="PRO_5035328596" description="Sialate O-acetylesterase domain-containing protein" evidence="2">
    <location>
        <begin position="29"/>
        <end position="513"/>
    </location>
</feature>
<protein>
    <recommendedName>
        <fullName evidence="3">Sialate O-acetylesterase domain-containing protein</fullName>
    </recommendedName>
</protein>
<proteinExistence type="predicted"/>
<dbReference type="PANTHER" id="PTHR22901">
    <property type="entry name" value="SIALATE O-ACETYLESTERASE"/>
    <property type="match status" value="1"/>
</dbReference>
<dbReference type="SUPFAM" id="SSF52266">
    <property type="entry name" value="SGNH hydrolase"/>
    <property type="match status" value="1"/>
</dbReference>